<dbReference type="InterPro" id="IPR036102">
    <property type="entry name" value="OsmC/Ohrsf"/>
</dbReference>
<dbReference type="SUPFAM" id="SSF82784">
    <property type="entry name" value="OsmC-like"/>
    <property type="match status" value="1"/>
</dbReference>
<protein>
    <submittedName>
        <fullName evidence="1">OsmC family protein</fullName>
    </submittedName>
</protein>
<evidence type="ECO:0000313" key="1">
    <source>
        <dbReference type="EMBL" id="NEV02287.1"/>
    </source>
</evidence>
<reference evidence="1 2" key="1">
    <citation type="journal article" date="2020" name="Arch. Microbiol.">
        <title>Bradyrhizobium uaiense sp. nov., a new highly efficient cowpea symbiont.</title>
        <authorList>
            <person name="Cabral Michel D."/>
            <person name="Azarias Guimaraes A."/>
            <person name="Martins da Costa E."/>
            <person name="Soares de Carvalho T."/>
            <person name="Balsanelli E."/>
            <person name="Willems A."/>
            <person name="Maltempi de Souza E."/>
            <person name="de Souza Moreira F.M."/>
        </authorList>
    </citation>
    <scope>NUCLEOTIDE SEQUENCE [LARGE SCALE GENOMIC DNA]</scope>
    <source>
        <strain evidence="1 2">UFLA 03-164</strain>
    </source>
</reference>
<gene>
    <name evidence="1" type="ORF">FNJ47_42880</name>
</gene>
<dbReference type="Pfam" id="PF02566">
    <property type="entry name" value="OsmC"/>
    <property type="match status" value="1"/>
</dbReference>
<dbReference type="Proteomes" id="UP000468531">
    <property type="component" value="Unassembled WGS sequence"/>
</dbReference>
<organism evidence="1 2">
    <name type="scientific">Bradyrhizobium uaiense</name>
    <dbReference type="NCBI Taxonomy" id="2594946"/>
    <lineage>
        <taxon>Bacteria</taxon>
        <taxon>Pseudomonadati</taxon>
        <taxon>Pseudomonadota</taxon>
        <taxon>Alphaproteobacteria</taxon>
        <taxon>Hyphomicrobiales</taxon>
        <taxon>Nitrobacteraceae</taxon>
        <taxon>Bradyrhizobium</taxon>
    </lineage>
</organism>
<dbReference type="Gene3D" id="3.30.300.20">
    <property type="match status" value="1"/>
</dbReference>
<comment type="caution">
    <text evidence="1">The sequence shown here is derived from an EMBL/GenBank/DDBJ whole genome shotgun (WGS) entry which is preliminary data.</text>
</comment>
<sequence length="141" mass="14920">MSAQIGETVTITSSTIGLFGRYLLSAGRNHFVSDQRAAAGGPGEAITAGELLLSSLGSCSLGLIQKTAKEQGIALREARTEVTFQRHATDPTQYESIRIAVRLSGVTESEAETLVSGFTSNCPIYNTLKRGGPVEISWTVS</sequence>
<dbReference type="InterPro" id="IPR052924">
    <property type="entry name" value="OsmC/Ohr_hydroprdx_reductase"/>
</dbReference>
<keyword evidence="2" id="KW-1185">Reference proteome</keyword>
<name>A0A6P1BUW1_9BRAD</name>
<proteinExistence type="predicted"/>
<dbReference type="PANTHER" id="PTHR35368">
    <property type="entry name" value="HYDROPEROXIDE REDUCTASE"/>
    <property type="match status" value="1"/>
</dbReference>
<dbReference type="RefSeq" id="WP_163162304.1">
    <property type="nucleotide sequence ID" value="NZ_VKHP01000334.1"/>
</dbReference>
<dbReference type="PANTHER" id="PTHR35368:SF1">
    <property type="entry name" value="HYDROPEROXIDE REDUCTASE"/>
    <property type="match status" value="1"/>
</dbReference>
<dbReference type="EMBL" id="VKHP01000334">
    <property type="protein sequence ID" value="NEV02287.1"/>
    <property type="molecule type" value="Genomic_DNA"/>
</dbReference>
<dbReference type="InterPro" id="IPR003718">
    <property type="entry name" value="OsmC/Ohr_fam"/>
</dbReference>
<dbReference type="AlphaFoldDB" id="A0A6P1BUW1"/>
<accession>A0A6P1BUW1</accession>
<evidence type="ECO:0000313" key="2">
    <source>
        <dbReference type="Proteomes" id="UP000468531"/>
    </source>
</evidence>
<dbReference type="InterPro" id="IPR015946">
    <property type="entry name" value="KH_dom-like_a/b"/>
</dbReference>